<reference evidence="1 2" key="1">
    <citation type="journal article" date="2019" name="Nat. Ecol. Evol.">
        <title>Megaphylogeny resolves global patterns of mushroom evolution.</title>
        <authorList>
            <person name="Varga T."/>
            <person name="Krizsan K."/>
            <person name="Foldi C."/>
            <person name="Dima B."/>
            <person name="Sanchez-Garcia M."/>
            <person name="Sanchez-Ramirez S."/>
            <person name="Szollosi G.J."/>
            <person name="Szarkandi J.G."/>
            <person name="Papp V."/>
            <person name="Albert L."/>
            <person name="Andreopoulos W."/>
            <person name="Angelini C."/>
            <person name="Antonin V."/>
            <person name="Barry K.W."/>
            <person name="Bougher N.L."/>
            <person name="Buchanan P."/>
            <person name="Buyck B."/>
            <person name="Bense V."/>
            <person name="Catcheside P."/>
            <person name="Chovatia M."/>
            <person name="Cooper J."/>
            <person name="Damon W."/>
            <person name="Desjardin D."/>
            <person name="Finy P."/>
            <person name="Geml J."/>
            <person name="Haridas S."/>
            <person name="Hughes K."/>
            <person name="Justo A."/>
            <person name="Karasinski D."/>
            <person name="Kautmanova I."/>
            <person name="Kiss B."/>
            <person name="Kocsube S."/>
            <person name="Kotiranta H."/>
            <person name="LaButti K.M."/>
            <person name="Lechner B.E."/>
            <person name="Liimatainen K."/>
            <person name="Lipzen A."/>
            <person name="Lukacs Z."/>
            <person name="Mihaltcheva S."/>
            <person name="Morgado L.N."/>
            <person name="Niskanen T."/>
            <person name="Noordeloos M.E."/>
            <person name="Ohm R.A."/>
            <person name="Ortiz-Santana B."/>
            <person name="Ovrebo C."/>
            <person name="Racz N."/>
            <person name="Riley R."/>
            <person name="Savchenko A."/>
            <person name="Shiryaev A."/>
            <person name="Soop K."/>
            <person name="Spirin V."/>
            <person name="Szebenyi C."/>
            <person name="Tomsovsky M."/>
            <person name="Tulloss R.E."/>
            <person name="Uehling J."/>
            <person name="Grigoriev I.V."/>
            <person name="Vagvolgyi C."/>
            <person name="Papp T."/>
            <person name="Martin F.M."/>
            <person name="Miettinen O."/>
            <person name="Hibbett D.S."/>
            <person name="Nagy L.G."/>
        </authorList>
    </citation>
    <scope>NUCLEOTIDE SEQUENCE [LARGE SCALE GENOMIC DNA]</scope>
    <source>
        <strain evidence="1 2">CBS 166.37</strain>
    </source>
</reference>
<evidence type="ECO:0000313" key="1">
    <source>
        <dbReference type="EMBL" id="TFK44210.1"/>
    </source>
</evidence>
<organism evidence="1 2">
    <name type="scientific">Crucibulum laeve</name>
    <dbReference type="NCBI Taxonomy" id="68775"/>
    <lineage>
        <taxon>Eukaryota</taxon>
        <taxon>Fungi</taxon>
        <taxon>Dikarya</taxon>
        <taxon>Basidiomycota</taxon>
        <taxon>Agaricomycotina</taxon>
        <taxon>Agaricomycetes</taxon>
        <taxon>Agaricomycetidae</taxon>
        <taxon>Agaricales</taxon>
        <taxon>Agaricineae</taxon>
        <taxon>Nidulariaceae</taxon>
        <taxon>Crucibulum</taxon>
    </lineage>
</organism>
<keyword evidence="2" id="KW-1185">Reference proteome</keyword>
<proteinExistence type="predicted"/>
<dbReference type="EMBL" id="ML213590">
    <property type="protein sequence ID" value="TFK44210.1"/>
    <property type="molecule type" value="Genomic_DNA"/>
</dbReference>
<protein>
    <submittedName>
        <fullName evidence="1">Uncharacterized protein</fullName>
    </submittedName>
</protein>
<name>A0A5C3MG33_9AGAR</name>
<gene>
    <name evidence="1" type="ORF">BDQ12DRAFT_672577</name>
</gene>
<dbReference type="AlphaFoldDB" id="A0A5C3MG33"/>
<accession>A0A5C3MG33</accession>
<sequence>MLIRFMHISLYYTKYHRYCSTKAFSQHNTQVRIATYIHYVSKSTNAFCARRPKVVWAMRYVCIIDIFGL</sequence>
<dbReference type="Proteomes" id="UP000308652">
    <property type="component" value="Unassembled WGS sequence"/>
</dbReference>
<evidence type="ECO:0000313" key="2">
    <source>
        <dbReference type="Proteomes" id="UP000308652"/>
    </source>
</evidence>